<protein>
    <recommendedName>
        <fullName evidence="5">Thiamine kinase</fullName>
        <ecNumber evidence="5">2.7.1.89</ecNumber>
    </recommendedName>
</protein>
<dbReference type="GO" id="GO:0019165">
    <property type="term" value="F:thiamine kinase activity"/>
    <property type="evidence" value="ECO:0007669"/>
    <property type="project" value="UniProtKB-UniRule"/>
</dbReference>
<comment type="pathway">
    <text evidence="5">Cofactor biosynthesis; thiamine diphosphate biosynthesis; thiamine phosphate from thiamine: step 1/1.</text>
</comment>
<dbReference type="Proteomes" id="UP000195729">
    <property type="component" value="Chromosome"/>
</dbReference>
<dbReference type="InterPro" id="IPR014093">
    <property type="entry name" value="Thiamine_kinase"/>
</dbReference>
<reference evidence="9 10" key="1">
    <citation type="submission" date="2016-05" db="EMBL/GenBank/DDBJ databases">
        <title>Complete genome sequence of two 2,5-diketo-D-glunonic acid producing strain Tatumella citrea.</title>
        <authorList>
            <person name="Duan C."/>
            <person name="Yang J."/>
            <person name="Yang S."/>
        </authorList>
    </citation>
    <scope>NUCLEOTIDE SEQUENCE [LARGE SCALE GENOMIC DNA]</scope>
    <source>
        <strain evidence="8 9">ATCC 39140</strain>
        <strain evidence="7 10">DSM 13699</strain>
    </source>
</reference>
<dbReference type="KEGG" id="tci:A7K98_07615"/>
<gene>
    <name evidence="5" type="primary">thiK</name>
    <name evidence="7" type="ORF">A7K98_07615</name>
    <name evidence="8" type="ORF">A7K99_07615</name>
</gene>
<keyword evidence="9" id="KW-1185">Reference proteome</keyword>
<evidence type="ECO:0000313" key="7">
    <source>
        <dbReference type="EMBL" id="ARU93655.1"/>
    </source>
</evidence>
<dbReference type="GO" id="GO:0009229">
    <property type="term" value="P:thiamine diphosphate biosynthetic process"/>
    <property type="evidence" value="ECO:0007669"/>
    <property type="project" value="UniProtKB-UniRule"/>
</dbReference>
<evidence type="ECO:0000313" key="10">
    <source>
        <dbReference type="Proteomes" id="UP000195814"/>
    </source>
</evidence>
<sequence>MPASPIDPSLLQLVRQYQPADISAGCFLPLSGLSHHSLKIVLPERTLLARQQPLTPLPFVDRRREFRVLKKLSAGGVVARPLGYNQHWLLLSWQPGEMLTCQQFSEHFREICQALAELHHQPLTGYRLSLTALLEDYWQLCRQKTHHWLQYWQRLKSRGEPSPLRLVPLHMDIHAGNVLRVSQRCCFIDWEYSADGDIALDLAVICLNDPANEMQWINYYAEITGVEPGQFSRQIERWKPWLRLLMACWYQLRAEQTDSPQMQGLARQHWQNLSL</sequence>
<dbReference type="EC" id="2.7.1.89" evidence="5"/>
<comment type="function">
    <text evidence="5">Catalyzes the phosphorylation of thiamine to thiamine phosphate.</text>
</comment>
<dbReference type="EMBL" id="CP015581">
    <property type="protein sequence ID" value="ARU97693.1"/>
    <property type="molecule type" value="Genomic_DNA"/>
</dbReference>
<evidence type="ECO:0000256" key="3">
    <source>
        <dbReference type="ARBA" id="ARBA00022777"/>
    </source>
</evidence>
<name>A0A1Y0L7B5_TATCI</name>
<dbReference type="Proteomes" id="UP000195814">
    <property type="component" value="Chromosome"/>
</dbReference>
<comment type="similarity">
    <text evidence="5">Belongs to the thiamine kinase family.</text>
</comment>
<dbReference type="Pfam" id="PF01636">
    <property type="entry name" value="APH"/>
    <property type="match status" value="1"/>
</dbReference>
<dbReference type="UniPathway" id="UPA00060">
    <property type="reaction ID" value="UER00596"/>
</dbReference>
<evidence type="ECO:0000313" key="9">
    <source>
        <dbReference type="Proteomes" id="UP000195729"/>
    </source>
</evidence>
<comment type="catalytic activity">
    <reaction evidence="5">
        <text>thiamine + ATP = thiamine phosphate + ADP + H(+)</text>
        <dbReference type="Rhea" id="RHEA:12012"/>
        <dbReference type="ChEBI" id="CHEBI:15378"/>
        <dbReference type="ChEBI" id="CHEBI:18385"/>
        <dbReference type="ChEBI" id="CHEBI:30616"/>
        <dbReference type="ChEBI" id="CHEBI:37575"/>
        <dbReference type="ChEBI" id="CHEBI:456216"/>
        <dbReference type="EC" id="2.7.1.89"/>
    </reaction>
</comment>
<evidence type="ECO:0000259" key="6">
    <source>
        <dbReference type="Pfam" id="PF01636"/>
    </source>
</evidence>
<accession>A0A1Y0L7B5</accession>
<keyword evidence="2 5" id="KW-0547">Nucleotide-binding</keyword>
<keyword evidence="3 5" id="KW-0418">Kinase</keyword>
<dbReference type="InterPro" id="IPR011009">
    <property type="entry name" value="Kinase-like_dom_sf"/>
</dbReference>
<evidence type="ECO:0000256" key="2">
    <source>
        <dbReference type="ARBA" id="ARBA00022741"/>
    </source>
</evidence>
<dbReference type="GO" id="GO:0006772">
    <property type="term" value="P:thiamine metabolic process"/>
    <property type="evidence" value="ECO:0007669"/>
    <property type="project" value="InterPro"/>
</dbReference>
<dbReference type="HAMAP" id="MF_01604">
    <property type="entry name" value="Thiamine_kinase"/>
    <property type="match status" value="1"/>
</dbReference>
<dbReference type="Gene3D" id="3.90.1200.10">
    <property type="match status" value="1"/>
</dbReference>
<organism evidence="7 10">
    <name type="scientific">Tatumella citrea</name>
    <name type="common">Pantoea citrea</name>
    <dbReference type="NCBI Taxonomy" id="53336"/>
    <lineage>
        <taxon>Bacteria</taxon>
        <taxon>Pseudomonadati</taxon>
        <taxon>Pseudomonadota</taxon>
        <taxon>Gammaproteobacteria</taxon>
        <taxon>Enterobacterales</taxon>
        <taxon>Erwiniaceae</taxon>
        <taxon>Tatumella</taxon>
    </lineage>
</organism>
<dbReference type="AlphaFoldDB" id="A0A1Y0L7B5"/>
<evidence type="ECO:0000256" key="5">
    <source>
        <dbReference type="HAMAP-Rule" id="MF_01604"/>
    </source>
</evidence>
<keyword evidence="1 5" id="KW-0808">Transferase</keyword>
<dbReference type="GO" id="GO:0005524">
    <property type="term" value="F:ATP binding"/>
    <property type="evidence" value="ECO:0007669"/>
    <property type="project" value="UniProtKB-KW"/>
</dbReference>
<dbReference type="RefSeq" id="WP_232461604.1">
    <property type="nucleotide sequence ID" value="NZ_CP015579.1"/>
</dbReference>
<evidence type="ECO:0000256" key="1">
    <source>
        <dbReference type="ARBA" id="ARBA00022679"/>
    </source>
</evidence>
<evidence type="ECO:0000256" key="4">
    <source>
        <dbReference type="ARBA" id="ARBA00022840"/>
    </source>
</evidence>
<proteinExistence type="inferred from homology"/>
<dbReference type="InterPro" id="IPR002575">
    <property type="entry name" value="Aminoglycoside_PTrfase"/>
</dbReference>
<feature type="domain" description="Aminoglycoside phosphotransferase" evidence="6">
    <location>
        <begin position="31"/>
        <end position="223"/>
    </location>
</feature>
<dbReference type="SUPFAM" id="SSF56112">
    <property type="entry name" value="Protein kinase-like (PK-like)"/>
    <property type="match status" value="1"/>
</dbReference>
<evidence type="ECO:0000313" key="8">
    <source>
        <dbReference type="EMBL" id="ARU97693.1"/>
    </source>
</evidence>
<keyword evidence="4 5" id="KW-0067">ATP-binding</keyword>
<dbReference type="EMBL" id="CP015579">
    <property type="protein sequence ID" value="ARU93655.1"/>
    <property type="molecule type" value="Genomic_DNA"/>
</dbReference>